<sequence>MEDPTPIFESATANSTNTTSTTTTTTGVSFETYEDFEIPNRCQQGDPVLVYLVLFSLFVIFYMDARLEFRVGSLSRSGGRVVGDLTLGEKETVRRERPDRHEESQQTSQGAGERPTPQRAWEGENLHDPSDVRNADEKNETVESGDKQTAETPASPQEETPSVEIPHPWMDPKSYADTKAIFELADEGAIALVYVKQLWKVLNELHRNGQRIGLRQEMEKEYKDLFYNPGDVQTSVVALSYPWNRKDHPDPYGITAGILRQFLEQVDMG</sequence>
<feature type="transmembrane region" description="Helical" evidence="2">
    <location>
        <begin position="48"/>
        <end position="67"/>
    </location>
</feature>
<gene>
    <name evidence="3" type="ORF">Cvel_28373</name>
</gene>
<evidence type="ECO:0008006" key="4">
    <source>
        <dbReference type="Google" id="ProtNLM"/>
    </source>
</evidence>
<feature type="compositionally biased region" description="Basic and acidic residues" evidence="1">
    <location>
        <begin position="121"/>
        <end position="149"/>
    </location>
</feature>
<feature type="compositionally biased region" description="Low complexity" evidence="1">
    <location>
        <begin position="10"/>
        <end position="24"/>
    </location>
</feature>
<keyword evidence="2" id="KW-1133">Transmembrane helix</keyword>
<keyword evidence="2" id="KW-0812">Transmembrane</keyword>
<evidence type="ECO:0000256" key="2">
    <source>
        <dbReference type="SAM" id="Phobius"/>
    </source>
</evidence>
<feature type="compositionally biased region" description="Basic and acidic residues" evidence="1">
    <location>
        <begin position="87"/>
        <end position="104"/>
    </location>
</feature>
<feature type="compositionally biased region" description="Polar residues" evidence="1">
    <location>
        <begin position="150"/>
        <end position="160"/>
    </location>
</feature>
<evidence type="ECO:0000313" key="3">
    <source>
        <dbReference type="EMBL" id="CEM44503.1"/>
    </source>
</evidence>
<accession>A0A0G4HKA6</accession>
<reference evidence="3" key="1">
    <citation type="submission" date="2014-11" db="EMBL/GenBank/DDBJ databases">
        <authorList>
            <person name="Otto D Thomas"/>
            <person name="Naeem Raeece"/>
        </authorList>
    </citation>
    <scope>NUCLEOTIDE SEQUENCE</scope>
</reference>
<dbReference type="EMBL" id="CDMZ01002939">
    <property type="protein sequence ID" value="CEM44503.1"/>
    <property type="molecule type" value="Genomic_DNA"/>
</dbReference>
<name>A0A0G4HKA6_9ALVE</name>
<keyword evidence="2" id="KW-0472">Membrane</keyword>
<evidence type="ECO:0000256" key="1">
    <source>
        <dbReference type="SAM" id="MobiDB-lite"/>
    </source>
</evidence>
<dbReference type="VEuPathDB" id="CryptoDB:Cvel_28373"/>
<dbReference type="AlphaFoldDB" id="A0A0G4HKA6"/>
<protein>
    <recommendedName>
        <fullName evidence="4">Transmembrane protein</fullName>
    </recommendedName>
</protein>
<feature type="region of interest" description="Disordered" evidence="1">
    <location>
        <begin position="87"/>
        <end position="171"/>
    </location>
</feature>
<feature type="region of interest" description="Disordered" evidence="1">
    <location>
        <begin position="1"/>
        <end position="24"/>
    </location>
</feature>
<organism evidence="3">
    <name type="scientific">Chromera velia CCMP2878</name>
    <dbReference type="NCBI Taxonomy" id="1169474"/>
    <lineage>
        <taxon>Eukaryota</taxon>
        <taxon>Sar</taxon>
        <taxon>Alveolata</taxon>
        <taxon>Colpodellida</taxon>
        <taxon>Chromeraceae</taxon>
        <taxon>Chromera</taxon>
    </lineage>
</organism>
<proteinExistence type="predicted"/>